<evidence type="ECO:0000313" key="4">
    <source>
        <dbReference type="Proteomes" id="UP000268093"/>
    </source>
</evidence>
<sequence>MSLIVEEDELDFEALDYDADTLDLGDFNPDDADLADLEEDLRIVPNAAPLSPPANPTKNNALHNPVRNTDNVASAAKMIGKSVATPDVTAPNDPDGNEEGELNPATITATTINTRPGLKPAAKSLTAATNNQASITPDREDGELDPTATSTIQTVDDSRALSDNSRGYRSQGGGGGSGGGRTMRDGGNAMGSNGRGSGMGMRGGAGFGMGRGGRGAMMGSMGMGGGMSGMGGMGGMSGMGGMGMGSMGMGGMGVMGGGMDGMMPIVNPAFAQGMMGMKYVSLYILLSLGYFSFVCCCRRLRRLARCFRCFRLCRCYSVSACMCVGSFAVAVLFLLEIPMYTSHARIT</sequence>
<feature type="transmembrane region" description="Helical" evidence="2">
    <location>
        <begin position="279"/>
        <end position="300"/>
    </location>
</feature>
<dbReference type="EMBL" id="RBNI01013859">
    <property type="protein sequence ID" value="RUP25107.1"/>
    <property type="molecule type" value="Genomic_DNA"/>
</dbReference>
<comment type="caution">
    <text evidence="3">The sequence shown here is derived from an EMBL/GenBank/DDBJ whole genome shotgun (WGS) entry which is preliminary data.</text>
</comment>
<keyword evidence="2" id="KW-0812">Transmembrane</keyword>
<evidence type="ECO:0000313" key="3">
    <source>
        <dbReference type="EMBL" id="RUP25107.1"/>
    </source>
</evidence>
<feature type="transmembrane region" description="Helical" evidence="2">
    <location>
        <begin position="239"/>
        <end position="259"/>
    </location>
</feature>
<feature type="compositionally biased region" description="Polar residues" evidence="1">
    <location>
        <begin position="126"/>
        <end position="135"/>
    </location>
</feature>
<dbReference type="Proteomes" id="UP000268093">
    <property type="component" value="Unassembled WGS sequence"/>
</dbReference>
<feature type="compositionally biased region" description="Gly residues" evidence="1">
    <location>
        <begin position="170"/>
        <end position="181"/>
    </location>
</feature>
<keyword evidence="2" id="KW-1133">Transmembrane helix</keyword>
<keyword evidence="2" id="KW-0472">Membrane</keyword>
<organism evidence="3 4">
    <name type="scientific">Jimgerdemannia flammicorona</name>
    <dbReference type="NCBI Taxonomy" id="994334"/>
    <lineage>
        <taxon>Eukaryota</taxon>
        <taxon>Fungi</taxon>
        <taxon>Fungi incertae sedis</taxon>
        <taxon>Mucoromycota</taxon>
        <taxon>Mucoromycotina</taxon>
        <taxon>Endogonomycetes</taxon>
        <taxon>Endogonales</taxon>
        <taxon>Endogonaceae</taxon>
        <taxon>Jimgerdemannia</taxon>
    </lineage>
</organism>
<keyword evidence="4" id="KW-1185">Reference proteome</keyword>
<evidence type="ECO:0000256" key="1">
    <source>
        <dbReference type="SAM" id="MobiDB-lite"/>
    </source>
</evidence>
<feature type="compositionally biased region" description="Low complexity" evidence="1">
    <location>
        <begin position="103"/>
        <end position="116"/>
    </location>
</feature>
<reference evidence="3 4" key="1">
    <citation type="journal article" date="2018" name="New Phytol.">
        <title>Phylogenomics of Endogonaceae and evolution of mycorrhizas within Mucoromycota.</title>
        <authorList>
            <person name="Chang Y."/>
            <person name="Desiro A."/>
            <person name="Na H."/>
            <person name="Sandor L."/>
            <person name="Lipzen A."/>
            <person name="Clum A."/>
            <person name="Barry K."/>
            <person name="Grigoriev I.V."/>
            <person name="Martin F.M."/>
            <person name="Stajich J.E."/>
            <person name="Smith M.E."/>
            <person name="Bonito G."/>
            <person name="Spatafora J.W."/>
        </authorList>
    </citation>
    <scope>NUCLEOTIDE SEQUENCE [LARGE SCALE GENOMIC DNA]</scope>
    <source>
        <strain evidence="3 4">GMNB39</strain>
    </source>
</reference>
<dbReference type="OrthoDB" id="10673087at2759"/>
<evidence type="ECO:0000256" key="2">
    <source>
        <dbReference type="SAM" id="Phobius"/>
    </source>
</evidence>
<protein>
    <submittedName>
        <fullName evidence="3">Uncharacterized protein</fullName>
    </submittedName>
</protein>
<feature type="region of interest" description="Disordered" evidence="1">
    <location>
        <begin position="82"/>
        <end position="201"/>
    </location>
</feature>
<gene>
    <name evidence="3" type="ORF">BC936DRAFT_138861</name>
</gene>
<dbReference type="AlphaFoldDB" id="A0A433BFN5"/>
<accession>A0A433BFN5</accession>
<name>A0A433BFN5_9FUNG</name>
<proteinExistence type="predicted"/>
<feature type="transmembrane region" description="Helical" evidence="2">
    <location>
        <begin position="312"/>
        <end position="335"/>
    </location>
</feature>